<name>A0A7Z6US62_PSESH</name>
<dbReference type="Pfam" id="PF00126">
    <property type="entry name" value="HTH_1"/>
    <property type="match status" value="1"/>
</dbReference>
<dbReference type="Gene3D" id="3.40.190.10">
    <property type="entry name" value="Periplasmic binding protein-like II"/>
    <property type="match status" value="2"/>
</dbReference>
<dbReference type="AlphaFoldDB" id="A0A7Z6US62"/>
<dbReference type="InterPro" id="IPR050389">
    <property type="entry name" value="LysR-type_TF"/>
</dbReference>
<dbReference type="Gene3D" id="1.10.10.10">
    <property type="entry name" value="Winged helix-like DNA-binding domain superfamily/Winged helix DNA-binding domain"/>
    <property type="match status" value="1"/>
</dbReference>
<dbReference type="CDD" id="cd08461">
    <property type="entry name" value="PBP2_DntR_like_3"/>
    <property type="match status" value="1"/>
</dbReference>
<dbReference type="PANTHER" id="PTHR30118">
    <property type="entry name" value="HTH-TYPE TRANSCRIPTIONAL REGULATOR LEUO-RELATED"/>
    <property type="match status" value="1"/>
</dbReference>
<dbReference type="InterPro" id="IPR005119">
    <property type="entry name" value="LysR_subst-bd"/>
</dbReference>
<evidence type="ECO:0000256" key="1">
    <source>
        <dbReference type="ARBA" id="ARBA00009437"/>
    </source>
</evidence>
<evidence type="ECO:0000256" key="4">
    <source>
        <dbReference type="ARBA" id="ARBA00023163"/>
    </source>
</evidence>
<dbReference type="InterPro" id="IPR000847">
    <property type="entry name" value="LysR_HTH_N"/>
</dbReference>
<keyword evidence="2" id="KW-0805">Transcription regulation</keyword>
<protein>
    <submittedName>
        <fullName evidence="6">LysR family transcriptional regulator</fullName>
    </submittedName>
</protein>
<dbReference type="InterPro" id="IPR036390">
    <property type="entry name" value="WH_DNA-bd_sf"/>
</dbReference>
<dbReference type="GO" id="GO:0003677">
    <property type="term" value="F:DNA binding"/>
    <property type="evidence" value="ECO:0007669"/>
    <property type="project" value="UniProtKB-KW"/>
</dbReference>
<dbReference type="EMBL" id="RBUI01000112">
    <property type="protein sequence ID" value="RMU86624.1"/>
    <property type="molecule type" value="Genomic_DNA"/>
</dbReference>
<dbReference type="PANTHER" id="PTHR30118:SF15">
    <property type="entry name" value="TRANSCRIPTIONAL REGULATORY PROTEIN"/>
    <property type="match status" value="1"/>
</dbReference>
<dbReference type="Pfam" id="PF03466">
    <property type="entry name" value="LysR_substrate"/>
    <property type="match status" value="1"/>
</dbReference>
<dbReference type="GO" id="GO:0003700">
    <property type="term" value="F:DNA-binding transcription factor activity"/>
    <property type="evidence" value="ECO:0007669"/>
    <property type="project" value="InterPro"/>
</dbReference>
<evidence type="ECO:0000313" key="7">
    <source>
        <dbReference type="Proteomes" id="UP000267078"/>
    </source>
</evidence>
<organism evidence="6 7">
    <name type="scientific">Pseudomonas savastanoi pv. phaseolicola</name>
    <name type="common">Pseudomonas syringae pv. phaseolicola</name>
    <dbReference type="NCBI Taxonomy" id="319"/>
    <lineage>
        <taxon>Bacteria</taxon>
        <taxon>Pseudomonadati</taxon>
        <taxon>Pseudomonadota</taxon>
        <taxon>Gammaproteobacteria</taxon>
        <taxon>Pseudomonadales</taxon>
        <taxon>Pseudomonadaceae</taxon>
        <taxon>Pseudomonas</taxon>
    </lineage>
</organism>
<evidence type="ECO:0000313" key="6">
    <source>
        <dbReference type="EMBL" id="RMU86624.1"/>
    </source>
</evidence>
<dbReference type="InterPro" id="IPR036388">
    <property type="entry name" value="WH-like_DNA-bd_sf"/>
</dbReference>
<gene>
    <name evidence="6" type="ORF">ALP21_05016</name>
</gene>
<dbReference type="SUPFAM" id="SSF46785">
    <property type="entry name" value="Winged helix' DNA-binding domain"/>
    <property type="match status" value="1"/>
</dbReference>
<evidence type="ECO:0000259" key="5">
    <source>
        <dbReference type="PROSITE" id="PS50931"/>
    </source>
</evidence>
<dbReference type="Proteomes" id="UP000267078">
    <property type="component" value="Unassembled WGS sequence"/>
</dbReference>
<comment type="similarity">
    <text evidence="1">Belongs to the LysR transcriptional regulatory family.</text>
</comment>
<reference evidence="6 7" key="1">
    <citation type="submission" date="2018-08" db="EMBL/GenBank/DDBJ databases">
        <title>Recombination of ecologically and evolutionarily significant loci maintains genetic cohesion in the Pseudomonas syringae species complex.</title>
        <authorList>
            <person name="Dillon M."/>
            <person name="Thakur S."/>
            <person name="Almeida R.N.D."/>
            <person name="Weir B.S."/>
            <person name="Guttman D.S."/>
        </authorList>
    </citation>
    <scope>NUCLEOTIDE SEQUENCE [LARGE SCALE GENOMIC DNA]</scope>
    <source>
        <strain evidence="6 7">1449B</strain>
    </source>
</reference>
<sequence length="539" mass="59690">MRANPRKGCAVHLACPVHREGREHIETWIEQDAVLDRKEHVVQRPVYATLAVVGLPAAHGHRQHGALACQRSFTIAITPVLVAVLAHAVGETTGVHPLYPAFHDRRHRKPPERKLEYDGVCPEQSGLFGLDVRRLNTGGKHALRLKGRVKAAVVLKTGCIVGVDDRLPAHLIEVGHLHLMAVVLQMIDCEVFQRTVQRARFGVGVDNKYVHEGSGLSVMRQRYRLDRVCWKSISQTLGMCMNNTLRRIDLNLLVTLDALLSEQNVTRAAHRLNLTQPTVSLQLGRLRQVLEDPLLLPGPRGMTPTARAEELREPLRQALAALESALLPGRDFDPATADHTWRVAASDYATIALIWPSLGRLRSSAPGTRLALLNKHPVSLAADLESGRLDLALHTREEAPPKLRQRSLIHERYVLAARHDHPDLARPVSLTRFCELEHAVMSPNGGGFAGSTDQALAALGLSRRVVLSAPHFGSLVSALTSSDLVAVVPERLVRNQPMLVVQEPPLSIPGFEMLMLWPERLHRDPAHIWLRELMVSAID</sequence>
<keyword evidence="4" id="KW-0804">Transcription</keyword>
<evidence type="ECO:0000256" key="3">
    <source>
        <dbReference type="ARBA" id="ARBA00023125"/>
    </source>
</evidence>
<evidence type="ECO:0000256" key="2">
    <source>
        <dbReference type="ARBA" id="ARBA00023015"/>
    </source>
</evidence>
<accession>A0A7Z6US62</accession>
<dbReference type="PROSITE" id="PS50931">
    <property type="entry name" value="HTH_LYSR"/>
    <property type="match status" value="1"/>
</dbReference>
<feature type="domain" description="HTH lysR-type" evidence="5">
    <location>
        <begin position="248"/>
        <end position="305"/>
    </location>
</feature>
<dbReference type="SUPFAM" id="SSF53850">
    <property type="entry name" value="Periplasmic binding protein-like II"/>
    <property type="match status" value="1"/>
</dbReference>
<keyword evidence="3" id="KW-0238">DNA-binding</keyword>
<comment type="caution">
    <text evidence="6">The sequence shown here is derived from an EMBL/GenBank/DDBJ whole genome shotgun (WGS) entry which is preliminary data.</text>
</comment>
<proteinExistence type="inferred from homology"/>